<feature type="transmembrane region" description="Helical" evidence="6">
    <location>
        <begin position="151"/>
        <end position="169"/>
    </location>
</feature>
<comment type="caution">
    <text evidence="8">The sequence shown here is derived from an EMBL/GenBank/DDBJ whole genome shotgun (WGS) entry which is preliminary data.</text>
</comment>
<evidence type="ECO:0000259" key="7">
    <source>
        <dbReference type="Pfam" id="PF00892"/>
    </source>
</evidence>
<dbReference type="EMBL" id="VFRP01000003">
    <property type="protein sequence ID" value="TPE52676.1"/>
    <property type="molecule type" value="Genomic_DNA"/>
</dbReference>
<comment type="subcellular location">
    <subcellularLocation>
        <location evidence="1">Membrane</location>
        <topology evidence="1">Multi-pass membrane protein</topology>
    </subcellularLocation>
</comment>
<keyword evidence="9" id="KW-1185">Reference proteome</keyword>
<reference evidence="8 9" key="1">
    <citation type="submission" date="2019-06" db="EMBL/GenBank/DDBJ databases">
        <title>A novel bacterium of genus Amaricoccus, isolated from marine sediment.</title>
        <authorList>
            <person name="Huang H."/>
            <person name="Mo K."/>
            <person name="Hu Y."/>
        </authorList>
    </citation>
    <scope>NUCLEOTIDE SEQUENCE [LARGE SCALE GENOMIC DNA]</scope>
    <source>
        <strain evidence="8 9">HB172011</strain>
    </source>
</reference>
<comment type="similarity">
    <text evidence="2">Belongs to the EamA transporter family.</text>
</comment>
<sequence length="304" mass="30459">MAMRYWLILVAIGAAFGVSFAFNHVLLAHYGPLTVSALRVGIGAAGCWTWVLATGRSAALPPITVAGIALFGVFQFAAPFAVLPLAQQHITSATAGIANAMTPAAVVMISHLWPGGERATLGRLAGVAFGIAGIAILATRGGAETHSDPRFVLLALGAPACYAIALNLVRRFRGLDPVVLTAWALTGGGLAIAPLALAADGLPAAPGASTLAALLAVGIGLTSVAFIAMYAILPRVGATNLSLVTFVAPISATCVGALAFGEVIGGGHLIGMGLILAGLVTIDGRLPRHLARRAAGLSEPGSAA</sequence>
<feature type="domain" description="EamA" evidence="7">
    <location>
        <begin position="8"/>
        <end position="138"/>
    </location>
</feature>
<accession>A0A501X0V1</accession>
<feature type="transmembrane region" description="Helical" evidence="6">
    <location>
        <begin position="89"/>
        <end position="109"/>
    </location>
</feature>
<dbReference type="OrthoDB" id="9810556at2"/>
<feature type="transmembrane region" description="Helical" evidence="6">
    <location>
        <begin position="178"/>
        <end position="199"/>
    </location>
</feature>
<name>A0A501X0V1_9RHOB</name>
<dbReference type="InterPro" id="IPR050638">
    <property type="entry name" value="AA-Vitamin_Transporters"/>
</dbReference>
<feature type="transmembrane region" description="Helical" evidence="6">
    <location>
        <begin position="240"/>
        <end position="260"/>
    </location>
</feature>
<dbReference type="RefSeq" id="WP_140453158.1">
    <property type="nucleotide sequence ID" value="NZ_VFRP01000003.1"/>
</dbReference>
<gene>
    <name evidence="8" type="ORF">FJM51_05735</name>
</gene>
<dbReference type="Proteomes" id="UP000319255">
    <property type="component" value="Unassembled WGS sequence"/>
</dbReference>
<organism evidence="8 9">
    <name type="scientific">Amaricoccus solimangrovi</name>
    <dbReference type="NCBI Taxonomy" id="2589815"/>
    <lineage>
        <taxon>Bacteria</taxon>
        <taxon>Pseudomonadati</taxon>
        <taxon>Pseudomonadota</taxon>
        <taxon>Alphaproteobacteria</taxon>
        <taxon>Rhodobacterales</taxon>
        <taxon>Paracoccaceae</taxon>
        <taxon>Amaricoccus</taxon>
    </lineage>
</organism>
<dbReference type="AlphaFoldDB" id="A0A501X0V1"/>
<evidence type="ECO:0000256" key="3">
    <source>
        <dbReference type="ARBA" id="ARBA00022692"/>
    </source>
</evidence>
<feature type="transmembrane region" description="Helical" evidence="6">
    <location>
        <begin position="121"/>
        <end position="139"/>
    </location>
</feature>
<evidence type="ECO:0000313" key="9">
    <source>
        <dbReference type="Proteomes" id="UP000319255"/>
    </source>
</evidence>
<evidence type="ECO:0000256" key="6">
    <source>
        <dbReference type="SAM" id="Phobius"/>
    </source>
</evidence>
<dbReference type="Pfam" id="PF00892">
    <property type="entry name" value="EamA"/>
    <property type="match status" value="2"/>
</dbReference>
<keyword evidence="4 6" id="KW-1133">Transmembrane helix</keyword>
<evidence type="ECO:0000256" key="5">
    <source>
        <dbReference type="ARBA" id="ARBA00023136"/>
    </source>
</evidence>
<feature type="domain" description="EamA" evidence="7">
    <location>
        <begin position="152"/>
        <end position="281"/>
    </location>
</feature>
<dbReference type="PANTHER" id="PTHR32322:SF2">
    <property type="entry name" value="EAMA DOMAIN-CONTAINING PROTEIN"/>
    <property type="match status" value="1"/>
</dbReference>
<feature type="transmembrane region" description="Helical" evidence="6">
    <location>
        <begin position="31"/>
        <end position="51"/>
    </location>
</feature>
<evidence type="ECO:0000256" key="1">
    <source>
        <dbReference type="ARBA" id="ARBA00004141"/>
    </source>
</evidence>
<dbReference type="PANTHER" id="PTHR32322">
    <property type="entry name" value="INNER MEMBRANE TRANSPORTER"/>
    <property type="match status" value="1"/>
</dbReference>
<dbReference type="InterPro" id="IPR037185">
    <property type="entry name" value="EmrE-like"/>
</dbReference>
<keyword evidence="3 6" id="KW-0812">Transmembrane</keyword>
<evidence type="ECO:0000313" key="8">
    <source>
        <dbReference type="EMBL" id="TPE52676.1"/>
    </source>
</evidence>
<proteinExistence type="inferred from homology"/>
<dbReference type="SUPFAM" id="SSF103481">
    <property type="entry name" value="Multidrug resistance efflux transporter EmrE"/>
    <property type="match status" value="2"/>
</dbReference>
<evidence type="ECO:0000256" key="4">
    <source>
        <dbReference type="ARBA" id="ARBA00022989"/>
    </source>
</evidence>
<dbReference type="InterPro" id="IPR000620">
    <property type="entry name" value="EamA_dom"/>
</dbReference>
<protein>
    <submittedName>
        <fullName evidence="8">DMT family transporter</fullName>
    </submittedName>
</protein>
<feature type="transmembrane region" description="Helical" evidence="6">
    <location>
        <begin position="63"/>
        <end position="83"/>
    </location>
</feature>
<evidence type="ECO:0000256" key="2">
    <source>
        <dbReference type="ARBA" id="ARBA00007362"/>
    </source>
</evidence>
<feature type="transmembrane region" description="Helical" evidence="6">
    <location>
        <begin position="266"/>
        <end position="284"/>
    </location>
</feature>
<dbReference type="GO" id="GO:0016020">
    <property type="term" value="C:membrane"/>
    <property type="evidence" value="ECO:0007669"/>
    <property type="project" value="UniProtKB-SubCell"/>
</dbReference>
<feature type="transmembrane region" description="Helical" evidence="6">
    <location>
        <begin position="211"/>
        <end position="233"/>
    </location>
</feature>
<keyword evidence="5 6" id="KW-0472">Membrane</keyword>